<comment type="caution">
    <text evidence="1">The sequence shown here is derived from an EMBL/GenBank/DDBJ whole genome shotgun (WGS) entry which is preliminary data.</text>
</comment>
<evidence type="ECO:0000313" key="1">
    <source>
        <dbReference type="EMBL" id="PFG74871.1"/>
    </source>
</evidence>
<evidence type="ECO:0000313" key="2">
    <source>
        <dbReference type="Proteomes" id="UP000223071"/>
    </source>
</evidence>
<dbReference type="EMBL" id="PDJQ01000001">
    <property type="protein sequence ID" value="PFG74871.1"/>
    <property type="molecule type" value="Genomic_DNA"/>
</dbReference>
<sequence length="103" mass="11484">MRSNVVTDPEEAVKQASAHLYEALTHHYGPLDLAAHQPIVRAISEYGQRCREHDEVGQEVASRHVYEALTHHFGPRDLAANDPVVRALAEYGEACRRAGVRKS</sequence>
<organism evidence="1 2">
    <name type="scientific">Tepidiforma thermophila (strain KCTC 52669 / CGMCC 1.13589 / G233)</name>
    <dbReference type="NCBI Taxonomy" id="2761530"/>
    <lineage>
        <taxon>Bacteria</taxon>
        <taxon>Bacillati</taxon>
        <taxon>Chloroflexota</taxon>
        <taxon>Tepidiformia</taxon>
        <taxon>Tepidiformales</taxon>
        <taxon>Tepidiformaceae</taxon>
        <taxon>Tepidiforma</taxon>
    </lineage>
</organism>
<dbReference type="Proteomes" id="UP000223071">
    <property type="component" value="Unassembled WGS sequence"/>
</dbReference>
<gene>
    <name evidence="1" type="ORF">A9A59_2117</name>
</gene>
<proteinExistence type="predicted"/>
<dbReference type="AlphaFoldDB" id="A0A2A9HI77"/>
<keyword evidence="2" id="KW-1185">Reference proteome</keyword>
<name>A0A2A9HI77_TEPT2</name>
<reference evidence="1 2" key="1">
    <citation type="submission" date="2017-09" db="EMBL/GenBank/DDBJ databases">
        <title>Sequencing the genomes of two abundant thermophiles in Great Basin hot springs: Thermocrinis jamiesonii and novel Chloroflexi Thermoflexus hugenholtzii.</title>
        <authorList>
            <person name="Hedlund B."/>
        </authorList>
    </citation>
    <scope>NUCLEOTIDE SEQUENCE [LARGE SCALE GENOMIC DNA]</scope>
    <source>
        <strain evidence="1 2">G233</strain>
    </source>
</reference>
<dbReference type="RefSeq" id="WP_098504224.1">
    <property type="nucleotide sequence ID" value="NZ_PDJQ01000001.1"/>
</dbReference>
<accession>A0A2A9HI77</accession>
<protein>
    <submittedName>
        <fullName evidence="1">Uncharacterized protein</fullName>
    </submittedName>
</protein>